<reference evidence="1 2" key="1">
    <citation type="journal article" date="2019" name="Commun. Biol.">
        <title>The bagworm genome reveals a unique fibroin gene that provides high tensile strength.</title>
        <authorList>
            <person name="Kono N."/>
            <person name="Nakamura H."/>
            <person name="Ohtoshi R."/>
            <person name="Tomita M."/>
            <person name="Numata K."/>
            <person name="Arakawa K."/>
        </authorList>
    </citation>
    <scope>NUCLEOTIDE SEQUENCE [LARGE SCALE GENOMIC DNA]</scope>
</reference>
<dbReference type="Proteomes" id="UP000299102">
    <property type="component" value="Unassembled WGS sequence"/>
</dbReference>
<organism evidence="1 2">
    <name type="scientific">Eumeta variegata</name>
    <name type="common">Bagworm moth</name>
    <name type="synonym">Eumeta japonica</name>
    <dbReference type="NCBI Taxonomy" id="151549"/>
    <lineage>
        <taxon>Eukaryota</taxon>
        <taxon>Metazoa</taxon>
        <taxon>Ecdysozoa</taxon>
        <taxon>Arthropoda</taxon>
        <taxon>Hexapoda</taxon>
        <taxon>Insecta</taxon>
        <taxon>Pterygota</taxon>
        <taxon>Neoptera</taxon>
        <taxon>Endopterygota</taxon>
        <taxon>Lepidoptera</taxon>
        <taxon>Glossata</taxon>
        <taxon>Ditrysia</taxon>
        <taxon>Tineoidea</taxon>
        <taxon>Psychidae</taxon>
        <taxon>Oiketicinae</taxon>
        <taxon>Eumeta</taxon>
    </lineage>
</organism>
<name>A0A4C1YUP4_EUMVA</name>
<evidence type="ECO:0000313" key="2">
    <source>
        <dbReference type="Proteomes" id="UP000299102"/>
    </source>
</evidence>
<dbReference type="PANTHER" id="PTHR47326:SF1">
    <property type="entry name" value="HTH PSQ-TYPE DOMAIN-CONTAINING PROTEIN"/>
    <property type="match status" value="1"/>
</dbReference>
<gene>
    <name evidence="1" type="ORF">EVAR_77452_1</name>
</gene>
<dbReference type="AlphaFoldDB" id="A0A4C1YUP4"/>
<dbReference type="OrthoDB" id="6930896at2759"/>
<accession>A0A4C1YUP4</accession>
<keyword evidence="2" id="KW-1185">Reference proteome</keyword>
<comment type="caution">
    <text evidence="1">The sequence shown here is derived from an EMBL/GenBank/DDBJ whole genome shotgun (WGS) entry which is preliminary data.</text>
</comment>
<protein>
    <submittedName>
        <fullName evidence="1">Uncharacterized protein</fullName>
    </submittedName>
</protein>
<sequence>MIKQKYIQFWDYVLPTSCFERFESVRTSSGRAELNIIRDASYRRIRQTGYVHRRQSDADRPRVYRSEVEEEIIRHFYEDPTTSTNTVAARMGLSQWKVWFSVHSARLYPYHYTPVNAIEEGDPAKKIGFLQSLQQDANHRNKNAKFMVLAHTYRPYARSNRKPSSYSTVHTYLSDIKRQLRCQQPVLAVHQVDLQVENRIVHMVESVALEPEGAGFDPDHGRIHQNVYDSSQAAVEGCRFKPRRRGGAPAVG</sequence>
<dbReference type="PANTHER" id="PTHR47326">
    <property type="entry name" value="TRANSPOSABLE ELEMENT TC3 TRANSPOSASE-LIKE PROTEIN"/>
    <property type="match status" value="1"/>
</dbReference>
<proteinExistence type="predicted"/>
<dbReference type="EMBL" id="BGZK01001441">
    <property type="protein sequence ID" value="GBP79996.1"/>
    <property type="molecule type" value="Genomic_DNA"/>
</dbReference>
<evidence type="ECO:0000313" key="1">
    <source>
        <dbReference type="EMBL" id="GBP79996.1"/>
    </source>
</evidence>